<reference evidence="1" key="1">
    <citation type="submission" date="2023-03" db="EMBL/GenBank/DDBJ databases">
        <title>Actinoallomurus iriomotensis NBRC 103681.</title>
        <authorList>
            <person name="Ichikawa N."/>
            <person name="Sato H."/>
            <person name="Tonouchi N."/>
        </authorList>
    </citation>
    <scope>NUCLEOTIDE SEQUENCE</scope>
    <source>
        <strain evidence="1">NBRC 103681</strain>
    </source>
</reference>
<evidence type="ECO:0000313" key="2">
    <source>
        <dbReference type="Proteomes" id="UP001165135"/>
    </source>
</evidence>
<dbReference type="EMBL" id="BSTJ01000006">
    <property type="protein sequence ID" value="GLY76957.1"/>
    <property type="molecule type" value="Genomic_DNA"/>
</dbReference>
<protein>
    <submittedName>
        <fullName evidence="1">Uncharacterized protein</fullName>
    </submittedName>
</protein>
<sequence>MPAYLNESNGQVHARLISREGAITGSVAKLQTSGYDDFRNAPYAWSRTVGDTTHGDGSTYVNTDDVSYSYPGADWWWRGCGYIGSGSHCTYAFTFAYSTGIGWKIRYFNGYGIYDWNG</sequence>
<organism evidence="1 2">
    <name type="scientific">Actinoallomurus iriomotensis</name>
    <dbReference type="NCBI Taxonomy" id="478107"/>
    <lineage>
        <taxon>Bacteria</taxon>
        <taxon>Bacillati</taxon>
        <taxon>Actinomycetota</taxon>
        <taxon>Actinomycetes</taxon>
        <taxon>Streptosporangiales</taxon>
        <taxon>Thermomonosporaceae</taxon>
        <taxon>Actinoallomurus</taxon>
    </lineage>
</organism>
<name>A0A9W6VRX8_9ACTN</name>
<evidence type="ECO:0000313" key="1">
    <source>
        <dbReference type="EMBL" id="GLY76957.1"/>
    </source>
</evidence>
<gene>
    <name evidence="1" type="ORF">Airi01_052240</name>
</gene>
<comment type="caution">
    <text evidence="1">The sequence shown here is derived from an EMBL/GenBank/DDBJ whole genome shotgun (WGS) entry which is preliminary data.</text>
</comment>
<proteinExistence type="predicted"/>
<dbReference type="AlphaFoldDB" id="A0A9W6VRX8"/>
<dbReference type="Proteomes" id="UP001165135">
    <property type="component" value="Unassembled WGS sequence"/>
</dbReference>
<accession>A0A9W6VRX8</accession>